<feature type="domain" description="Peptidase M24" evidence="6">
    <location>
        <begin position="161"/>
        <end position="367"/>
    </location>
</feature>
<dbReference type="GO" id="GO:0008237">
    <property type="term" value="F:metallopeptidase activity"/>
    <property type="evidence" value="ECO:0007669"/>
    <property type="project" value="UniProtKB-KW"/>
</dbReference>
<dbReference type="AlphaFoldDB" id="U1F7I5"/>
<dbReference type="PANTHER" id="PTHR46112:SF2">
    <property type="entry name" value="XAA-PRO AMINOPEPTIDASE P-RELATED"/>
    <property type="match status" value="1"/>
</dbReference>
<dbReference type="PANTHER" id="PTHR46112">
    <property type="entry name" value="AMINOPEPTIDASE"/>
    <property type="match status" value="1"/>
</dbReference>
<comment type="caution">
    <text evidence="7">The sequence shown here is derived from an EMBL/GenBank/DDBJ whole genome shotgun (WGS) entry which is preliminary data.</text>
</comment>
<dbReference type="Pfam" id="PF00557">
    <property type="entry name" value="Peptidase_M24"/>
    <property type="match status" value="1"/>
</dbReference>
<keyword evidence="4" id="KW-0482">Metalloprotease</keyword>
<dbReference type="STRING" id="1125725.HMPREF1325_0541"/>
<dbReference type="OrthoDB" id="9806388at2"/>
<evidence type="ECO:0000256" key="2">
    <source>
        <dbReference type="ARBA" id="ARBA00022723"/>
    </source>
</evidence>
<name>U1F7I5_TRESO</name>
<keyword evidence="1" id="KW-0645">Protease</keyword>
<dbReference type="RefSeq" id="WP_021331075.1">
    <property type="nucleotide sequence ID" value="NZ_AUZJ01000053.1"/>
</dbReference>
<organism evidence="7 9">
    <name type="scientific">Treponema socranskii subsp. socranskii VPI DR56BR1116 = ATCC 35536</name>
    <dbReference type="NCBI Taxonomy" id="1125725"/>
    <lineage>
        <taxon>Bacteria</taxon>
        <taxon>Pseudomonadati</taxon>
        <taxon>Spirochaetota</taxon>
        <taxon>Spirochaetia</taxon>
        <taxon>Spirochaetales</taxon>
        <taxon>Treponemataceae</taxon>
        <taxon>Treponema</taxon>
    </lineage>
</organism>
<evidence type="ECO:0000313" key="8">
    <source>
        <dbReference type="EMBL" id="ERK04384.1"/>
    </source>
</evidence>
<dbReference type="GO" id="GO:0046872">
    <property type="term" value="F:metal ion binding"/>
    <property type="evidence" value="ECO:0007669"/>
    <property type="project" value="UniProtKB-KW"/>
</dbReference>
<evidence type="ECO:0000313" key="7">
    <source>
        <dbReference type="EMBL" id="ERF59962.1"/>
    </source>
</evidence>
<evidence type="ECO:0000256" key="4">
    <source>
        <dbReference type="ARBA" id="ARBA00023049"/>
    </source>
</evidence>
<evidence type="ECO:0000259" key="6">
    <source>
        <dbReference type="Pfam" id="PF00557"/>
    </source>
</evidence>
<dbReference type="eggNOG" id="COG0006">
    <property type="taxonomic scope" value="Bacteria"/>
</dbReference>
<dbReference type="Proteomes" id="UP000016412">
    <property type="component" value="Unassembled WGS sequence"/>
</dbReference>
<gene>
    <name evidence="8" type="ORF">HMPREF0860_1666</name>
    <name evidence="7" type="ORF">HMPREF1325_0541</name>
</gene>
<evidence type="ECO:0000256" key="1">
    <source>
        <dbReference type="ARBA" id="ARBA00022670"/>
    </source>
</evidence>
<evidence type="ECO:0000313" key="10">
    <source>
        <dbReference type="Proteomes" id="UP000016646"/>
    </source>
</evidence>
<evidence type="ECO:0000313" key="9">
    <source>
        <dbReference type="Proteomes" id="UP000016412"/>
    </source>
</evidence>
<dbReference type="Proteomes" id="UP000016646">
    <property type="component" value="Unassembled WGS sequence"/>
</dbReference>
<protein>
    <submittedName>
        <fullName evidence="7">Metallopeptidase family M24</fullName>
        <ecNumber evidence="7">3.4.-.-</ecNumber>
    </submittedName>
</protein>
<sequence>MKMPTADECKKMYAERRARVARFMKQNGIGAAVFIDSEEKRESAVRYLSGHISDAVLIVFDDAYSVLVPWDEIMAKRYAFADNVIPYTKYKNTAIDAVKAVLGESDHFKNKKVELPPATTYPEFLKYVDALEGCDVHCRENSVHHFVTELRMIKDAYEIACTKEAARIGDLIIDTVEDGIKSKKLVTETDVALLIERECRAHGCERTGFDTLAAGPERSWGIHCFPNYTAGKWADTGLSILDFGVVVNGYTSDTTVTVARGKLSAAQEKLVALVQKAYDECLKLYKPGLSIRDAALKADEVFATGKRKMPHGLGHAIGLEIHEPPRVNIKASETLVFKPGMIVTLEPGLYDEALGGCRLENDVLITETGNEVITHSRIIKL</sequence>
<dbReference type="SUPFAM" id="SSF53092">
    <property type="entry name" value="Creatinase/prolidase N-terminal domain"/>
    <property type="match status" value="1"/>
</dbReference>
<dbReference type="Gene3D" id="3.40.350.10">
    <property type="entry name" value="Creatinase/prolidase N-terminal domain"/>
    <property type="match status" value="1"/>
</dbReference>
<evidence type="ECO:0000256" key="5">
    <source>
        <dbReference type="RuleBase" id="RU000590"/>
    </source>
</evidence>
<dbReference type="InterPro" id="IPR050659">
    <property type="entry name" value="Peptidase_M24B"/>
</dbReference>
<reference evidence="9 10" key="1">
    <citation type="submission" date="2013-08" db="EMBL/GenBank/DDBJ databases">
        <authorList>
            <person name="Durkin A.S."/>
            <person name="Haft D.R."/>
            <person name="McCorrison J."/>
            <person name="Torralba M."/>
            <person name="Gillis M."/>
            <person name="Haft D.H."/>
            <person name="Methe B."/>
            <person name="Sutton G."/>
            <person name="Nelson K.E."/>
        </authorList>
    </citation>
    <scope>NUCLEOTIDE SEQUENCE [LARGE SCALE GENOMIC DNA]</scope>
    <source>
        <strain evidence="8 10">ATCC 35536</strain>
        <strain evidence="7 9">VPI DR56BR1116</strain>
    </source>
</reference>
<dbReference type="EMBL" id="AVQI01000022">
    <property type="protein sequence ID" value="ERK04384.1"/>
    <property type="molecule type" value="Genomic_DNA"/>
</dbReference>
<accession>U1F7I5</accession>
<dbReference type="InterPro" id="IPR029149">
    <property type="entry name" value="Creatin/AminoP/Spt16_N"/>
</dbReference>
<keyword evidence="2 5" id="KW-0479">Metal-binding</keyword>
<dbReference type="EC" id="3.4.-.-" evidence="7"/>
<keyword evidence="3 7" id="KW-0378">Hydrolase</keyword>
<evidence type="ECO:0000256" key="3">
    <source>
        <dbReference type="ARBA" id="ARBA00022801"/>
    </source>
</evidence>
<dbReference type="SUPFAM" id="SSF55920">
    <property type="entry name" value="Creatinase/aminopeptidase"/>
    <property type="match status" value="1"/>
</dbReference>
<keyword evidence="10" id="KW-1185">Reference proteome</keyword>
<comment type="similarity">
    <text evidence="5">Belongs to the peptidase M24B family.</text>
</comment>
<dbReference type="PATRIC" id="fig|1125725.3.peg.2070"/>
<dbReference type="InterPro" id="IPR000994">
    <property type="entry name" value="Pept_M24"/>
</dbReference>
<dbReference type="InterPro" id="IPR036005">
    <property type="entry name" value="Creatinase/aminopeptidase-like"/>
</dbReference>
<dbReference type="Gene3D" id="3.90.230.10">
    <property type="entry name" value="Creatinase/methionine aminopeptidase superfamily"/>
    <property type="match status" value="1"/>
</dbReference>
<proteinExistence type="inferred from homology"/>
<dbReference type="InterPro" id="IPR001131">
    <property type="entry name" value="Peptidase_M24B_aminopep-P_CS"/>
</dbReference>
<dbReference type="PROSITE" id="PS00491">
    <property type="entry name" value="PROLINE_PEPTIDASE"/>
    <property type="match status" value="1"/>
</dbReference>
<dbReference type="EMBL" id="AUZJ01000053">
    <property type="protein sequence ID" value="ERF59962.1"/>
    <property type="molecule type" value="Genomic_DNA"/>
</dbReference>
<dbReference type="GO" id="GO:0006508">
    <property type="term" value="P:proteolysis"/>
    <property type="evidence" value="ECO:0007669"/>
    <property type="project" value="UniProtKB-KW"/>
</dbReference>